<dbReference type="Pfam" id="PF01323">
    <property type="entry name" value="DSBA"/>
    <property type="match status" value="1"/>
</dbReference>
<dbReference type="Gene3D" id="3.40.30.10">
    <property type="entry name" value="Glutaredoxin"/>
    <property type="match status" value="1"/>
</dbReference>
<sequence length="213" mass="23729">MKVEIWSDVACPFCFIGKRSFEDALERFEHRDDVEVTWRSFQLDPSAPPSSDHGLDELLARKYGRTIEQARQMNDQVTQMAAGVGLEYHLDRARPGNTFDAHRLIHLGRAHGIADAVKERLLRAYFTEGELLSDHETLVRLGAEAGLDADEARDALASDRFAAAVREELVEAHDLGLQGVPAFVFDRRSQVTGAQPADLFLQALERAWATSAA</sequence>
<keyword evidence="3" id="KW-1185">Reference proteome</keyword>
<evidence type="ECO:0000259" key="1">
    <source>
        <dbReference type="Pfam" id="PF01323"/>
    </source>
</evidence>
<dbReference type="InterPro" id="IPR036249">
    <property type="entry name" value="Thioredoxin-like_sf"/>
</dbReference>
<evidence type="ECO:0000313" key="2">
    <source>
        <dbReference type="EMBL" id="MDX8151771.1"/>
    </source>
</evidence>
<dbReference type="InterPro" id="IPR001853">
    <property type="entry name" value="DSBA-like_thioredoxin_dom"/>
</dbReference>
<accession>A0ABU4VLG2</accession>
<comment type="caution">
    <text evidence="2">The sequence shown here is derived from an EMBL/GenBank/DDBJ whole genome shotgun (WGS) entry which is preliminary data.</text>
</comment>
<dbReference type="EMBL" id="JAXAVX010000003">
    <property type="protein sequence ID" value="MDX8151771.1"/>
    <property type="molecule type" value="Genomic_DNA"/>
</dbReference>
<dbReference type="CDD" id="cd03024">
    <property type="entry name" value="DsbA_FrnE"/>
    <property type="match status" value="1"/>
</dbReference>
<dbReference type="PANTHER" id="PTHR13887">
    <property type="entry name" value="GLUTATHIONE S-TRANSFERASE KAPPA"/>
    <property type="match status" value="1"/>
</dbReference>
<dbReference type="RefSeq" id="WP_319953923.1">
    <property type="nucleotide sequence ID" value="NZ_JAXAVX010000003.1"/>
</dbReference>
<name>A0ABU4VLG2_9ACTN</name>
<evidence type="ECO:0000313" key="3">
    <source>
        <dbReference type="Proteomes" id="UP001277761"/>
    </source>
</evidence>
<dbReference type="Proteomes" id="UP001277761">
    <property type="component" value="Unassembled WGS sequence"/>
</dbReference>
<protein>
    <submittedName>
        <fullName evidence="2">DsbA family oxidoreductase</fullName>
    </submittedName>
</protein>
<proteinExistence type="predicted"/>
<reference evidence="2 3" key="1">
    <citation type="submission" date="2023-11" db="EMBL/GenBank/DDBJ databases">
        <authorList>
            <person name="Xu M."/>
            <person name="Jiang T."/>
        </authorList>
    </citation>
    <scope>NUCLEOTIDE SEQUENCE [LARGE SCALE GENOMIC DNA]</scope>
    <source>
        <strain evidence="2 3">SD</strain>
    </source>
</reference>
<gene>
    <name evidence="2" type="ORF">SK069_09215</name>
</gene>
<dbReference type="PANTHER" id="PTHR13887:SF41">
    <property type="entry name" value="THIOREDOXIN SUPERFAMILY PROTEIN"/>
    <property type="match status" value="1"/>
</dbReference>
<organism evidence="2 3">
    <name type="scientific">Patulibacter brassicae</name>
    <dbReference type="NCBI Taxonomy" id="1705717"/>
    <lineage>
        <taxon>Bacteria</taxon>
        <taxon>Bacillati</taxon>
        <taxon>Actinomycetota</taxon>
        <taxon>Thermoleophilia</taxon>
        <taxon>Solirubrobacterales</taxon>
        <taxon>Patulibacteraceae</taxon>
        <taxon>Patulibacter</taxon>
    </lineage>
</organism>
<dbReference type="SUPFAM" id="SSF52833">
    <property type="entry name" value="Thioredoxin-like"/>
    <property type="match status" value="1"/>
</dbReference>
<feature type="domain" description="DSBA-like thioredoxin" evidence="1">
    <location>
        <begin position="3"/>
        <end position="204"/>
    </location>
</feature>